<sequence length="474" mass="53021">MMGQKNYISVVGKGRRFLARSLRWAARRVASEEMPSPADSRLDAAAASWNPPKMPDWVVEELVAASMIEPDLLPHDDAVDKFQFYSVPQNPAPGIVYSQALEQLSSNAYTHVLVIPWLKPGGADRGILFHVNAILEHDADAKVLMIATEPSESQWKYRVPTSVDYLELGLLSANLELPHQVVVLTRLLIQLQPRTIHIVNSKVGWMAVRSHGLALGQSAHLFGSLFCDDYNVNMKPVGYARDFLRDTYRYFDRIFCDNTAYPRIWSNDLGVPQDVFSVLPFPYDGEVSESRIQKADANRVLWAGRLDRQKRLDVLLEIARLRPELHFDVYGAPVMGESMAVLISELGKMPNVELHGTFERLEDVVTEQHFAFLMTTSWEGTPTILLDVAALRLPIVAPAVGGIPDIVNARHLVSNPDDAGEFSEKLVRLKSDAVEAASLIDEQVETIQTDRAWTRFIKRLEEKGTYFTGAGSDG</sequence>
<accession>A0ABU7UXH9</accession>
<gene>
    <name evidence="1" type="ORF">V3390_03390</name>
</gene>
<keyword evidence="2" id="KW-1185">Reference proteome</keyword>
<evidence type="ECO:0000313" key="2">
    <source>
        <dbReference type="Proteomes" id="UP001356170"/>
    </source>
</evidence>
<dbReference type="Pfam" id="PF13692">
    <property type="entry name" value="Glyco_trans_1_4"/>
    <property type="match status" value="1"/>
</dbReference>
<proteinExistence type="predicted"/>
<dbReference type="Proteomes" id="UP001356170">
    <property type="component" value="Unassembled WGS sequence"/>
</dbReference>
<keyword evidence="1" id="KW-0328">Glycosyltransferase</keyword>
<evidence type="ECO:0000313" key="1">
    <source>
        <dbReference type="EMBL" id="MEF2155276.1"/>
    </source>
</evidence>
<keyword evidence="1" id="KW-0808">Transferase</keyword>
<dbReference type="EC" id="2.4.-.-" evidence="1"/>
<name>A0ABU7UXH9_9GAMM</name>
<dbReference type="PANTHER" id="PTHR12526:SF630">
    <property type="entry name" value="GLYCOSYLTRANSFERASE"/>
    <property type="match status" value="1"/>
</dbReference>
<dbReference type="EMBL" id="JAZHBO010000001">
    <property type="protein sequence ID" value="MEF2155276.1"/>
    <property type="molecule type" value="Genomic_DNA"/>
</dbReference>
<reference evidence="1 2" key="1">
    <citation type="submission" date="2024-01" db="EMBL/GenBank/DDBJ databases">
        <title>Novel species of the genus Luteimonas isolated from rivers.</title>
        <authorList>
            <person name="Lu H."/>
        </authorList>
    </citation>
    <scope>NUCLEOTIDE SEQUENCE [LARGE SCALE GENOMIC DNA]</scope>
    <source>
        <strain evidence="1 2">FXH3W</strain>
    </source>
</reference>
<dbReference type="GO" id="GO:0016757">
    <property type="term" value="F:glycosyltransferase activity"/>
    <property type="evidence" value="ECO:0007669"/>
    <property type="project" value="UniProtKB-KW"/>
</dbReference>
<organism evidence="1 2">
    <name type="scientific">Aquilutibacter rugosus</name>
    <dbReference type="NCBI Taxonomy" id="3115820"/>
    <lineage>
        <taxon>Bacteria</taxon>
        <taxon>Pseudomonadati</taxon>
        <taxon>Pseudomonadota</taxon>
        <taxon>Gammaproteobacteria</taxon>
        <taxon>Lysobacterales</taxon>
        <taxon>Lysobacteraceae</taxon>
        <taxon>Aquilutibacter</taxon>
    </lineage>
</organism>
<dbReference type="PANTHER" id="PTHR12526">
    <property type="entry name" value="GLYCOSYLTRANSFERASE"/>
    <property type="match status" value="1"/>
</dbReference>
<dbReference type="RefSeq" id="WP_331703348.1">
    <property type="nucleotide sequence ID" value="NZ_JAZHBO010000001.1"/>
</dbReference>
<dbReference type="Gene3D" id="3.40.50.2000">
    <property type="entry name" value="Glycogen Phosphorylase B"/>
    <property type="match status" value="2"/>
</dbReference>
<dbReference type="CDD" id="cd03801">
    <property type="entry name" value="GT4_PimA-like"/>
    <property type="match status" value="1"/>
</dbReference>
<protein>
    <submittedName>
        <fullName evidence="1">Glycosyltransferase</fullName>
        <ecNumber evidence="1">2.4.-.-</ecNumber>
    </submittedName>
</protein>
<dbReference type="SUPFAM" id="SSF53756">
    <property type="entry name" value="UDP-Glycosyltransferase/glycogen phosphorylase"/>
    <property type="match status" value="1"/>
</dbReference>
<comment type="caution">
    <text evidence="1">The sequence shown here is derived from an EMBL/GenBank/DDBJ whole genome shotgun (WGS) entry which is preliminary data.</text>
</comment>